<proteinExistence type="inferred from homology"/>
<keyword evidence="12" id="KW-1185">Reference proteome</keyword>
<evidence type="ECO:0000259" key="10">
    <source>
        <dbReference type="PROSITE" id="PS50862"/>
    </source>
</evidence>
<dbReference type="PANTHER" id="PTHR43450">
    <property type="entry name" value="ASPARTYL-TRNA SYNTHETASE"/>
    <property type="match status" value="1"/>
</dbReference>
<dbReference type="GO" id="GO:0006422">
    <property type="term" value="P:aspartyl-tRNA aminoacylation"/>
    <property type="evidence" value="ECO:0007669"/>
    <property type="project" value="UniProtKB-UniRule"/>
</dbReference>
<dbReference type="GO" id="GO:0003723">
    <property type="term" value="F:RNA binding"/>
    <property type="evidence" value="ECO:0007669"/>
    <property type="project" value="TreeGrafter"/>
</dbReference>
<dbReference type="PRINTS" id="PR01042">
    <property type="entry name" value="TRNASYNTHASP"/>
</dbReference>
<feature type="region of interest" description="Aspartate" evidence="9">
    <location>
        <begin position="180"/>
        <end position="183"/>
    </location>
</feature>
<dbReference type="HAMAP" id="MF_02075">
    <property type="entry name" value="Asp_tRNA_synth_type2"/>
    <property type="match status" value="1"/>
</dbReference>
<dbReference type="InterPro" id="IPR004364">
    <property type="entry name" value="Aa-tRNA-synt_II"/>
</dbReference>
<evidence type="ECO:0000256" key="6">
    <source>
        <dbReference type="ARBA" id="ARBA00022840"/>
    </source>
</evidence>
<evidence type="ECO:0000256" key="3">
    <source>
        <dbReference type="ARBA" id="ARBA00022490"/>
    </source>
</evidence>
<dbReference type="GO" id="GO:0017101">
    <property type="term" value="C:aminoacyl-tRNA synthetase multienzyme complex"/>
    <property type="evidence" value="ECO:0007669"/>
    <property type="project" value="TreeGrafter"/>
</dbReference>
<dbReference type="InterPro" id="IPR002312">
    <property type="entry name" value="Asp/Asn-tRNA-synth_IIb"/>
</dbReference>
<dbReference type="PROSITE" id="PS50862">
    <property type="entry name" value="AA_TRNA_LIGASE_II"/>
    <property type="match status" value="1"/>
</dbReference>
<gene>
    <name evidence="9 11" type="primary">aspS</name>
    <name evidence="11" type="ORF">EXM22_07275</name>
</gene>
<feature type="binding site" evidence="9">
    <location>
        <position position="349"/>
    </location>
    <ligand>
        <name>L-aspartate</name>
        <dbReference type="ChEBI" id="CHEBI:29991"/>
    </ligand>
</feature>
<dbReference type="InterPro" id="IPR004523">
    <property type="entry name" value="Asp-tRNA_synthase_2"/>
</dbReference>
<feature type="binding site" evidence="9">
    <location>
        <position position="158"/>
    </location>
    <ligand>
        <name>L-aspartate</name>
        <dbReference type="ChEBI" id="CHEBI:29991"/>
    </ligand>
</feature>
<evidence type="ECO:0000256" key="1">
    <source>
        <dbReference type="ARBA" id="ARBA00004496"/>
    </source>
</evidence>
<evidence type="ECO:0000256" key="9">
    <source>
        <dbReference type="HAMAP-Rule" id="MF_02075"/>
    </source>
</evidence>
<evidence type="ECO:0000256" key="8">
    <source>
        <dbReference type="ARBA" id="ARBA00023146"/>
    </source>
</evidence>
<sequence length="423" mass="48181">MRVLAKDIKDSNGQEITLSGWVHRIRDLGGVNFIILRDRSGLAQIVTNDELDLNVETVISATGMIHESEKAPGGYEMQLTKLDILAEASSDLPFPVNQDPENIGLEAILDNRMISLRNPKILSIFRLQADLIRYFADFLRSRDFTEIKTSKLVAGGTEGGSNLFEVDYFDTKVCLAQSPQQYKQTMVASGLERVFEIGQAYRAEKHDTPRHINEYVSLDIEMGYIETERDLMTLEAELMEYLFRKVRENNQADLDAWGGTTPDPDKCKNIPIIPHDQAKKIVSERLGRRVFEINPEAERVICDWAQEEHGIPMVFINAFPRKKRPFYTYPDGLKTMSFDLIFRGLEITTGGRRINEYKMMKETLPKFGMTEEELGDYISIFKYGCPPHGGFAIGLERLTQKILGLTNVKEASLFPRDRKRTGP</sequence>
<comment type="subunit">
    <text evidence="9">Homodimer.</text>
</comment>
<reference evidence="11 12" key="1">
    <citation type="submission" date="2019-02" db="EMBL/GenBank/DDBJ databases">
        <title>Complete Genome Sequence and Methylome Analysis of free living Spirochaetas.</title>
        <authorList>
            <person name="Fomenkov A."/>
            <person name="Dubinina G."/>
            <person name="Leshcheva N."/>
            <person name="Mikheeva N."/>
            <person name="Grabovich M."/>
            <person name="Vincze T."/>
            <person name="Roberts R.J."/>
        </authorList>
    </citation>
    <scope>NUCLEOTIDE SEQUENCE [LARGE SCALE GENOMIC DNA]</scope>
    <source>
        <strain evidence="11 12">K2</strain>
    </source>
</reference>
<evidence type="ECO:0000313" key="12">
    <source>
        <dbReference type="Proteomes" id="UP000324209"/>
    </source>
</evidence>
<dbReference type="InterPro" id="IPR006195">
    <property type="entry name" value="aa-tRNA-synth_II"/>
</dbReference>
<comment type="catalytic activity">
    <reaction evidence="9">
        <text>tRNA(Asx) + L-aspartate + ATP = L-aspartyl-tRNA(Asx) + AMP + diphosphate</text>
        <dbReference type="Rhea" id="RHEA:18349"/>
        <dbReference type="Rhea" id="RHEA-COMP:9710"/>
        <dbReference type="Rhea" id="RHEA-COMP:9711"/>
        <dbReference type="ChEBI" id="CHEBI:29991"/>
        <dbReference type="ChEBI" id="CHEBI:30616"/>
        <dbReference type="ChEBI" id="CHEBI:33019"/>
        <dbReference type="ChEBI" id="CHEBI:78442"/>
        <dbReference type="ChEBI" id="CHEBI:78516"/>
        <dbReference type="ChEBI" id="CHEBI:456215"/>
        <dbReference type="EC" id="6.1.1.23"/>
    </reaction>
</comment>
<evidence type="ECO:0000256" key="2">
    <source>
        <dbReference type="ARBA" id="ARBA00005312"/>
    </source>
</evidence>
<dbReference type="Gene3D" id="3.30.930.10">
    <property type="entry name" value="Bira Bifunctional Protein, Domain 2"/>
    <property type="match status" value="1"/>
</dbReference>
<dbReference type="InterPro" id="IPR012340">
    <property type="entry name" value="NA-bd_OB-fold"/>
</dbReference>
<organism evidence="11 12">
    <name type="scientific">Oceanispirochaeta crateris</name>
    <dbReference type="NCBI Taxonomy" id="2518645"/>
    <lineage>
        <taxon>Bacteria</taxon>
        <taxon>Pseudomonadati</taxon>
        <taxon>Spirochaetota</taxon>
        <taxon>Spirochaetia</taxon>
        <taxon>Spirochaetales</taxon>
        <taxon>Spirochaetaceae</taxon>
        <taxon>Oceanispirochaeta</taxon>
    </lineage>
</organism>
<keyword evidence="6 9" id="KW-0067">ATP-binding</keyword>
<comment type="caution">
    <text evidence="9">Lacks conserved residue(s) required for the propagation of feature annotation.</text>
</comment>
<protein>
    <recommendedName>
        <fullName evidence="9">Aspartate--tRNA(Asp/Asn) ligase</fullName>
        <ecNumber evidence="9">6.1.1.23</ecNumber>
    </recommendedName>
    <alternativeName>
        <fullName evidence="9">Aspartyl-tRNA synthetase</fullName>
        <shortName evidence="9">AspRS</shortName>
    </alternativeName>
    <alternativeName>
        <fullName evidence="9">Non-discriminating aspartyl-tRNA synthetase</fullName>
        <shortName evidence="9">ND-AspRS</shortName>
    </alternativeName>
</protein>
<feature type="site" description="Important for tRNA non-discrimination" evidence="9">
    <location>
        <position position="72"/>
    </location>
</feature>
<evidence type="ECO:0000256" key="4">
    <source>
        <dbReference type="ARBA" id="ARBA00022598"/>
    </source>
</evidence>
<feature type="binding site" evidence="9">
    <location>
        <position position="202"/>
    </location>
    <ligand>
        <name>L-aspartate</name>
        <dbReference type="ChEBI" id="CHEBI:29991"/>
    </ligand>
</feature>
<dbReference type="RefSeq" id="WP_149485878.1">
    <property type="nucleotide sequence ID" value="NZ_CP036150.1"/>
</dbReference>
<dbReference type="GO" id="GO:0004815">
    <property type="term" value="F:aspartate-tRNA ligase activity"/>
    <property type="evidence" value="ECO:0007669"/>
    <property type="project" value="UniProtKB-UniRule"/>
</dbReference>
<dbReference type="PANTHER" id="PTHR43450:SF1">
    <property type="entry name" value="ASPARTATE--TRNA LIGASE, CYTOPLASMIC"/>
    <property type="match status" value="1"/>
</dbReference>
<feature type="domain" description="Aminoacyl-transfer RNA synthetases class-II family profile" evidence="10">
    <location>
        <begin position="125"/>
        <end position="415"/>
    </location>
</feature>
<dbReference type="Proteomes" id="UP000324209">
    <property type="component" value="Chromosome"/>
</dbReference>
<dbReference type="SUPFAM" id="SSF55681">
    <property type="entry name" value="Class II aaRS and biotin synthetases"/>
    <property type="match status" value="1"/>
</dbReference>
<comment type="subcellular location">
    <subcellularLocation>
        <location evidence="1 9">Cytoplasm</location>
    </subcellularLocation>
</comment>
<comment type="similarity">
    <text evidence="2 9">Belongs to the class-II aminoacyl-tRNA synthetase family. Type 2 subfamily.</text>
</comment>
<dbReference type="GO" id="GO:0050560">
    <property type="term" value="F:aspartate-tRNA(Asn) ligase activity"/>
    <property type="evidence" value="ECO:0007669"/>
    <property type="project" value="UniProtKB-EC"/>
</dbReference>
<dbReference type="OrthoDB" id="9802326at2"/>
<feature type="binding site" evidence="9">
    <location>
        <begin position="202"/>
        <end position="204"/>
    </location>
    <ligand>
        <name>ATP</name>
        <dbReference type="ChEBI" id="CHEBI:30616"/>
    </ligand>
</feature>
<keyword evidence="8 9" id="KW-0030">Aminoacyl-tRNA synthetase</keyword>
<comment type="function">
    <text evidence="9">Aspartyl-tRNA synthetase with relaxed tRNA specificity since it is able to aspartylate not only its cognate tRNA(Asp) but also tRNA(Asn). Reaction proceeds in two steps: L-aspartate is first activated by ATP to form Asp-AMP and then transferred to the acceptor end of tRNA(Asp/Asn).</text>
</comment>
<dbReference type="AlphaFoldDB" id="A0A5C1QKE8"/>
<keyword evidence="4 9" id="KW-0436">Ligase</keyword>
<evidence type="ECO:0000313" key="11">
    <source>
        <dbReference type="EMBL" id="QEN07798.1"/>
    </source>
</evidence>
<dbReference type="InterPro" id="IPR045864">
    <property type="entry name" value="aa-tRNA-synth_II/BPL/LPL"/>
</dbReference>
<dbReference type="NCBIfam" id="NF003483">
    <property type="entry name" value="PRK05159.1"/>
    <property type="match status" value="1"/>
</dbReference>
<feature type="binding site" evidence="9">
    <location>
        <position position="346"/>
    </location>
    <ligand>
        <name>ATP</name>
        <dbReference type="ChEBI" id="CHEBI:30616"/>
    </ligand>
</feature>
<feature type="binding site" evidence="9">
    <location>
        <begin position="394"/>
        <end position="397"/>
    </location>
    <ligand>
        <name>ATP</name>
        <dbReference type="ChEBI" id="CHEBI:30616"/>
    </ligand>
</feature>
<dbReference type="KEGG" id="ock:EXM22_07275"/>
<keyword evidence="5 9" id="KW-0547">Nucleotide-binding</keyword>
<feature type="binding site" evidence="9">
    <location>
        <position position="353"/>
    </location>
    <ligand>
        <name>L-aspartate</name>
        <dbReference type="ChEBI" id="CHEBI:29991"/>
    </ligand>
</feature>
<accession>A0A5C1QKE8</accession>
<dbReference type="EC" id="6.1.1.23" evidence="9"/>
<dbReference type="EMBL" id="CP036150">
    <property type="protein sequence ID" value="QEN07798.1"/>
    <property type="molecule type" value="Genomic_DNA"/>
</dbReference>
<dbReference type="SUPFAM" id="SSF50249">
    <property type="entry name" value="Nucleic acid-binding proteins"/>
    <property type="match status" value="1"/>
</dbReference>
<dbReference type="GO" id="GO:0005524">
    <property type="term" value="F:ATP binding"/>
    <property type="evidence" value="ECO:0007669"/>
    <property type="project" value="UniProtKB-UniRule"/>
</dbReference>
<keyword evidence="7 9" id="KW-0648">Protein biosynthesis</keyword>
<dbReference type="Pfam" id="PF01336">
    <property type="entry name" value="tRNA_anti-codon"/>
    <property type="match status" value="1"/>
</dbReference>
<keyword evidence="3 9" id="KW-0963">Cytoplasm</keyword>
<dbReference type="GO" id="GO:0005829">
    <property type="term" value="C:cytosol"/>
    <property type="evidence" value="ECO:0007669"/>
    <property type="project" value="TreeGrafter"/>
</dbReference>
<dbReference type="Gene3D" id="2.40.50.140">
    <property type="entry name" value="Nucleic acid-binding proteins"/>
    <property type="match status" value="1"/>
</dbReference>
<evidence type="ECO:0000256" key="7">
    <source>
        <dbReference type="ARBA" id="ARBA00022917"/>
    </source>
</evidence>
<dbReference type="InterPro" id="IPR004365">
    <property type="entry name" value="NA-bd_OB_tRNA"/>
</dbReference>
<evidence type="ECO:0000256" key="5">
    <source>
        <dbReference type="ARBA" id="ARBA00022741"/>
    </source>
</evidence>
<dbReference type="Pfam" id="PF00152">
    <property type="entry name" value="tRNA-synt_2"/>
    <property type="match status" value="1"/>
</dbReference>
<name>A0A5C1QKE8_9SPIO</name>